<dbReference type="InterPro" id="IPR020103">
    <property type="entry name" value="PsdUridine_synth_cat_dom_sf"/>
</dbReference>
<dbReference type="GO" id="GO:0003723">
    <property type="term" value="F:RNA binding"/>
    <property type="evidence" value="ECO:0007669"/>
    <property type="project" value="InterPro"/>
</dbReference>
<dbReference type="GO" id="GO:0001522">
    <property type="term" value="P:pseudouridine synthesis"/>
    <property type="evidence" value="ECO:0007669"/>
    <property type="project" value="InterPro"/>
</dbReference>
<evidence type="ECO:0000256" key="2">
    <source>
        <dbReference type="ARBA" id="ARBA00023235"/>
    </source>
</evidence>
<dbReference type="GO" id="GO:0009982">
    <property type="term" value="F:pseudouridine synthase activity"/>
    <property type="evidence" value="ECO:0007669"/>
    <property type="project" value="InterPro"/>
</dbReference>
<proteinExistence type="inferred from homology"/>
<dbReference type="SUPFAM" id="SSF55120">
    <property type="entry name" value="Pseudouridine synthase"/>
    <property type="match status" value="1"/>
</dbReference>
<protein>
    <recommendedName>
        <fullName evidence="3">Pseudouridine synthase RsuA/RluA-like domain-containing protein</fullName>
    </recommendedName>
</protein>
<accession>A0A1G2EPC9</accession>
<dbReference type="PANTHER" id="PTHR21600">
    <property type="entry name" value="MITOCHONDRIAL RNA PSEUDOURIDINE SYNTHASE"/>
    <property type="match status" value="1"/>
</dbReference>
<sequence>MDALYEDNHIIAVFKPAGVLVQEDSSGDESLQKQVKGFLKQKYGKKGNVFLGVLHRIDRPVSGIVLFAKTTKGASRISAQFRAGEIQKTYLVLVSGLPKDSEGCLKNLLEKRGGKAIISVKGKESILCYKVLKSNGEYSLLELTPKTGRFHQIRAQLSNMGNPILDDLKYGGKLFFKNRSIALVASGISFKKAVGGEKVELSINMPSEWERVFKNNVQKR</sequence>
<evidence type="ECO:0000313" key="4">
    <source>
        <dbReference type="EMBL" id="OGZ27597.1"/>
    </source>
</evidence>
<dbReference type="STRING" id="1801677.A2365_01885"/>
<dbReference type="GO" id="GO:0006396">
    <property type="term" value="P:RNA processing"/>
    <property type="evidence" value="ECO:0007669"/>
    <property type="project" value="UniProtKB-ARBA"/>
</dbReference>
<dbReference type="AlphaFoldDB" id="A0A1G2EPC9"/>
<dbReference type="Pfam" id="PF00849">
    <property type="entry name" value="PseudoU_synth_2"/>
    <property type="match status" value="1"/>
</dbReference>
<organism evidence="4 5">
    <name type="scientific">Candidatus Nealsonbacteria bacterium RIFOXYB1_FULL_40_15</name>
    <dbReference type="NCBI Taxonomy" id="1801677"/>
    <lineage>
        <taxon>Bacteria</taxon>
        <taxon>Candidatus Nealsoniibacteriota</taxon>
    </lineage>
</organism>
<dbReference type="PANTHER" id="PTHR21600:SF83">
    <property type="entry name" value="PSEUDOURIDYLATE SYNTHASE RPUSD4, MITOCHONDRIAL"/>
    <property type="match status" value="1"/>
</dbReference>
<gene>
    <name evidence="4" type="ORF">A2365_01885</name>
</gene>
<evidence type="ECO:0000259" key="3">
    <source>
        <dbReference type="Pfam" id="PF00849"/>
    </source>
</evidence>
<dbReference type="InterPro" id="IPR006145">
    <property type="entry name" value="PsdUridine_synth_RsuA/RluA"/>
</dbReference>
<evidence type="ECO:0000256" key="1">
    <source>
        <dbReference type="ARBA" id="ARBA00010876"/>
    </source>
</evidence>
<dbReference type="Gene3D" id="3.30.2350.10">
    <property type="entry name" value="Pseudouridine synthase"/>
    <property type="match status" value="1"/>
</dbReference>
<keyword evidence="2" id="KW-0413">Isomerase</keyword>
<name>A0A1G2EPC9_9BACT</name>
<dbReference type="InterPro" id="IPR006224">
    <property type="entry name" value="PsdUridine_synth_RluA-like_CS"/>
</dbReference>
<dbReference type="PROSITE" id="PS01129">
    <property type="entry name" value="PSI_RLU"/>
    <property type="match status" value="1"/>
</dbReference>
<reference evidence="4 5" key="1">
    <citation type="journal article" date="2016" name="Nat. Commun.">
        <title>Thousands of microbial genomes shed light on interconnected biogeochemical processes in an aquifer system.</title>
        <authorList>
            <person name="Anantharaman K."/>
            <person name="Brown C.T."/>
            <person name="Hug L.A."/>
            <person name="Sharon I."/>
            <person name="Castelle C.J."/>
            <person name="Probst A.J."/>
            <person name="Thomas B.C."/>
            <person name="Singh A."/>
            <person name="Wilkins M.J."/>
            <person name="Karaoz U."/>
            <person name="Brodie E.L."/>
            <person name="Williams K.H."/>
            <person name="Hubbard S.S."/>
            <person name="Banfield J.F."/>
        </authorList>
    </citation>
    <scope>NUCLEOTIDE SEQUENCE [LARGE SCALE GENOMIC DNA]</scope>
</reference>
<comment type="similarity">
    <text evidence="1">Belongs to the pseudouridine synthase RluA family.</text>
</comment>
<dbReference type="CDD" id="cd02869">
    <property type="entry name" value="PseudoU_synth_RluA_like"/>
    <property type="match status" value="1"/>
</dbReference>
<dbReference type="InterPro" id="IPR050188">
    <property type="entry name" value="RluA_PseudoU_synthase"/>
</dbReference>
<dbReference type="Proteomes" id="UP000177740">
    <property type="component" value="Unassembled WGS sequence"/>
</dbReference>
<evidence type="ECO:0000313" key="5">
    <source>
        <dbReference type="Proteomes" id="UP000177740"/>
    </source>
</evidence>
<comment type="caution">
    <text evidence="4">The sequence shown here is derived from an EMBL/GenBank/DDBJ whole genome shotgun (WGS) entry which is preliminary data.</text>
</comment>
<dbReference type="GO" id="GO:0140098">
    <property type="term" value="F:catalytic activity, acting on RNA"/>
    <property type="evidence" value="ECO:0007669"/>
    <property type="project" value="UniProtKB-ARBA"/>
</dbReference>
<feature type="domain" description="Pseudouridine synthase RsuA/RluA-like" evidence="3">
    <location>
        <begin position="9"/>
        <end position="158"/>
    </location>
</feature>
<dbReference type="EMBL" id="MHMM01000005">
    <property type="protein sequence ID" value="OGZ27597.1"/>
    <property type="molecule type" value="Genomic_DNA"/>
</dbReference>